<dbReference type="AlphaFoldDB" id="A0A943D9I4"/>
<gene>
    <name evidence="1" type="ORF">KHY36_08390</name>
</gene>
<organism evidence="1 2">
    <name type="scientific">Subdoligranulum variabile</name>
    <dbReference type="NCBI Taxonomy" id="214851"/>
    <lineage>
        <taxon>Bacteria</taxon>
        <taxon>Bacillati</taxon>
        <taxon>Bacillota</taxon>
        <taxon>Clostridia</taxon>
        <taxon>Eubacteriales</taxon>
        <taxon>Oscillospiraceae</taxon>
        <taxon>Subdoligranulum</taxon>
    </lineage>
</organism>
<dbReference type="EMBL" id="JAGZGG010000018">
    <property type="protein sequence ID" value="MBS5332530.1"/>
    <property type="molecule type" value="Genomic_DNA"/>
</dbReference>
<comment type="caution">
    <text evidence="1">The sequence shown here is derived from an EMBL/GenBank/DDBJ whole genome shotgun (WGS) entry which is preliminary data.</text>
</comment>
<dbReference type="Proteomes" id="UP000759273">
    <property type="component" value="Unassembled WGS sequence"/>
</dbReference>
<evidence type="ECO:0000313" key="1">
    <source>
        <dbReference type="EMBL" id="MBS5332530.1"/>
    </source>
</evidence>
<proteinExistence type="predicted"/>
<dbReference type="InterPro" id="IPR025586">
    <property type="entry name" value="PcfJ"/>
</dbReference>
<accession>A0A943D9I4</accession>
<name>A0A943D9I4_9FIRM</name>
<dbReference type="Pfam" id="PF14284">
    <property type="entry name" value="PcfJ"/>
    <property type="match status" value="1"/>
</dbReference>
<sequence>MLAVYFYDCERLKANDRMPKWVVFQGKDDFATLERDAAGNVKWRDAMLTNLTGYYSGSFLPACVFYKKTGCHTIARYIHVEANPTLVLKQLDRYQQDIRDRQAKIRRYKRDAVVRDKMRRVPQTPANLKRWADKHIMPHYLFYNYNNGRSKTQARCTYCEKFSVIERPKNNDVLRCPKCGQKVIAKAQGKRAAYHEDRETCQVIRQISPQELVVRIYKLYWSYAKGKDTIRKSAYEVMRIFVRSDNGKDATMEPYYYDSGYDSVTHWRYGYRPGALFGMACFSSEETGTVYLPGLEKALQGTPWEYCALRQFYEQTGIPMQVSYYLKMYLQHPLLVERLTKVGYKNIVSDVVYRNGFSDALDETQTKTHRILRVQKEDVSFLREKNADMAMLKKYQSYVAINLRGRKELFQWKIDNKVAEISTDVFRYMTAEKFMHYMEAQLPIYCDTRPANRYREPTMKTLVTMYVDYLHMCRRQAYDMKDKSVLFPKNCAAAHDREAERIQKINDAQKKKAFCMAYAGFARKAALSNKELQIVCPKQANDLVDEGKALHHCVGGYIDSVAEGRSLIVFVRRVEEPKKPYVTVEVRDGKIAQIHGDHNSAPTEEVQKFVDLWSRKVLPIALQVA</sequence>
<protein>
    <submittedName>
        <fullName evidence="1">PcfJ domain-containing protein</fullName>
    </submittedName>
</protein>
<evidence type="ECO:0000313" key="2">
    <source>
        <dbReference type="Proteomes" id="UP000759273"/>
    </source>
</evidence>
<reference evidence="1" key="1">
    <citation type="submission" date="2021-02" db="EMBL/GenBank/DDBJ databases">
        <title>Infant gut strain persistence is associated with maternal origin, phylogeny, and functional potential including surface adhesion and iron acquisition.</title>
        <authorList>
            <person name="Lou Y.C."/>
        </authorList>
    </citation>
    <scope>NUCLEOTIDE SEQUENCE</scope>
    <source>
        <strain evidence="1">L3_101_000M1_dasL3_101_000M1_concoct_87</strain>
    </source>
</reference>